<dbReference type="SMART" id="SM00498">
    <property type="entry name" value="FH2"/>
    <property type="match status" value="1"/>
</dbReference>
<evidence type="ECO:0000256" key="2">
    <source>
        <dbReference type="SAM" id="Coils"/>
    </source>
</evidence>
<keyword evidence="2" id="KW-0175">Coiled coil</keyword>
<feature type="region of interest" description="Disordered" evidence="3">
    <location>
        <begin position="1610"/>
        <end position="1638"/>
    </location>
</feature>
<feature type="coiled-coil region" evidence="2">
    <location>
        <begin position="640"/>
        <end position="677"/>
    </location>
</feature>
<name>A0ABP0ZHC9_9ASCO</name>
<feature type="region of interest" description="Disordered" evidence="3">
    <location>
        <begin position="458"/>
        <end position="565"/>
    </location>
</feature>
<gene>
    <name evidence="6" type="ORF">LODBEIA_P10410</name>
</gene>
<feature type="region of interest" description="Disordered" evidence="3">
    <location>
        <begin position="1098"/>
        <end position="1128"/>
    </location>
</feature>
<dbReference type="SUPFAM" id="SSF101447">
    <property type="entry name" value="Formin homology 2 domain (FH2 domain)"/>
    <property type="match status" value="1"/>
</dbReference>
<dbReference type="InterPro" id="IPR011989">
    <property type="entry name" value="ARM-like"/>
</dbReference>
<protein>
    <recommendedName>
        <fullName evidence="8">FH2 domain-containing protein</fullName>
    </recommendedName>
</protein>
<dbReference type="InterPro" id="IPR010473">
    <property type="entry name" value="GTPase-bd"/>
</dbReference>
<accession>A0ABP0ZHC9</accession>
<dbReference type="SMART" id="SM01140">
    <property type="entry name" value="Drf_GBD"/>
    <property type="match status" value="1"/>
</dbReference>
<dbReference type="PROSITE" id="PS51232">
    <property type="entry name" value="GBD_FH3"/>
    <property type="match status" value="1"/>
</dbReference>
<dbReference type="RefSeq" id="XP_066827979.1">
    <property type="nucleotide sequence ID" value="XM_066970886.1"/>
</dbReference>
<dbReference type="InterPro" id="IPR016024">
    <property type="entry name" value="ARM-type_fold"/>
</dbReference>
<evidence type="ECO:0000256" key="3">
    <source>
        <dbReference type="SAM" id="MobiDB-lite"/>
    </source>
</evidence>
<evidence type="ECO:0008006" key="8">
    <source>
        <dbReference type="Google" id="ProtNLM"/>
    </source>
</evidence>
<keyword evidence="7" id="KW-1185">Reference proteome</keyword>
<evidence type="ECO:0000313" key="7">
    <source>
        <dbReference type="Proteomes" id="UP001497383"/>
    </source>
</evidence>
<feature type="compositionally biased region" description="Low complexity" evidence="3">
    <location>
        <begin position="523"/>
        <end position="561"/>
    </location>
</feature>
<dbReference type="InterPro" id="IPR051661">
    <property type="entry name" value="Actin_filament_regulator"/>
</dbReference>
<dbReference type="Pfam" id="PF02181">
    <property type="entry name" value="FH2"/>
    <property type="match status" value="1"/>
</dbReference>
<dbReference type="Pfam" id="PF06367">
    <property type="entry name" value="Drf_FH3"/>
    <property type="match status" value="1"/>
</dbReference>
<dbReference type="Gene3D" id="1.25.10.10">
    <property type="entry name" value="Leucine-rich Repeat Variant"/>
    <property type="match status" value="1"/>
</dbReference>
<reference evidence="6 7" key="1">
    <citation type="submission" date="2024-03" db="EMBL/GenBank/DDBJ databases">
        <authorList>
            <person name="Brejova B."/>
        </authorList>
    </citation>
    <scope>NUCLEOTIDE SEQUENCE [LARGE SCALE GENOMIC DNA]</scope>
    <source>
        <strain evidence="6 7">CBS 14171</strain>
    </source>
</reference>
<comment type="similarity">
    <text evidence="1">Belongs to the formin homology family. BNI1 subfamily.</text>
</comment>
<dbReference type="InterPro" id="IPR042201">
    <property type="entry name" value="FH2_Formin_sf"/>
</dbReference>
<organism evidence="6 7">
    <name type="scientific">Lodderomyces beijingensis</name>
    <dbReference type="NCBI Taxonomy" id="1775926"/>
    <lineage>
        <taxon>Eukaryota</taxon>
        <taxon>Fungi</taxon>
        <taxon>Dikarya</taxon>
        <taxon>Ascomycota</taxon>
        <taxon>Saccharomycotina</taxon>
        <taxon>Pichiomycetes</taxon>
        <taxon>Debaryomycetaceae</taxon>
        <taxon>Candida/Lodderomyces clade</taxon>
        <taxon>Lodderomyces</taxon>
    </lineage>
</organism>
<feature type="region of interest" description="Disordered" evidence="3">
    <location>
        <begin position="1661"/>
        <end position="1700"/>
    </location>
</feature>
<evidence type="ECO:0000313" key="6">
    <source>
        <dbReference type="EMBL" id="CAK9436483.1"/>
    </source>
</evidence>
<dbReference type="Gene3D" id="1.20.58.2220">
    <property type="entry name" value="Formin, FH2 domain"/>
    <property type="match status" value="1"/>
</dbReference>
<sequence>MVKTNSNSLHVTTAYVPKEPISNFNLTSIIRGKVPDHQTVDLLFEKLLSVRAFSDEAVYTLRNQSYERKWELILRENETNSNFDLDRLFLQTHLKYPSQMHTYIMANNNSTDIFLPSSLPQLEKNASSNQESEKSESIFSIDSKKSHFSMSNIEKTPKEGTPEWFVSRILAGKLTLKDLKKLEKRLNNEVASDDKYSDWRQKFLLSQGETALAVILSKISKKSIKSNEEFDKEYLLVQCLKYIIDYKHEGEEEERQEEEGIEVNEVVDANATDILKNKTILINALVYSIMSPKIVTRTIVTEVLITLMIDRPDEVYHVILTQFRNLQNVSMISSRFQAWLASFEATLPQTSRGKAFAHLKNYIIITLVLINCIVELAGSVKRRMSVRLELNDANILRIFDKIKSFDNDRIRGQLERYNSYAADDRELLLAEKKEKLESDSQSETRGCSIETCSEESSSFADHHHRHNHHHHYHEGYKEVEVEVEETKSRIPEDAKVILRSSPRKSNSTHSGGFEAAQENIKLNPSNQNNPSYSSNAGNASNAGKSSKSRTGARGSSTTTTKVDTLEKRQDLSTKIQSVLSKLVRLEKSSPSNSSSGNMGQATLLVDCLLDQLSNTVGKTTIPDQISSMTIQRLIDGLASEMVARNAIAEMRDQRKELQRLKEANRSLKKALKESVTAAKAAAAAAAAAAATTTTTTTTSKESAPENASQTETIAQQSKQISLLQRQIKGLEQEKNKMARNRGIYHSFEDANDTRAQQESAIGKRGVLANVPSNESLPVYANASYAKLNDSQASSIKRSSTPPGLFAKLASAPSSDQGRGTFQSGNSFEAFSHSCSSKGRAGAEAEAASTARDNILAGPPFSNSHSTSTLSLEQQAAHSILSTTFKSHTQRHDATIPVEDSTLLVGSYPEGRPFLSQNQTPERTLSQFSIDSYHSSSRTLNPDLPPPLLTHAANSTTSGIYPTPSLAPPVHSSFSDQSALASDNNNLTLNAHSVILPRIPPPSILMTNSKATSVIGPAPPAAPPLPLKLDTTLKAPPAPAPAPAAPAAPPAPAPAPAPPAPIPPPPPPLPPSLSTPSSVPLPPPLPPPFPLPLSLPLPSSSHGTPVAPPLPPSFPLPNSGSTRPASQKAAAVIESPAVESMSCIRPKARMKQIHWNKINDVENTFWVDIEEESLTEKLLENGIYDEVERIFAASVSTIKKRSDLNANNNSIQRDVKEAVPKVSILSRDLAQQFGINLHMFAGDSEEKFVLKVLKCSPEVMENSSVIEFFNSEQLNEISDSLAKRFLPYASDPRSTEKPKKDPNELERADRIFLELCINLRHYWKARSKALLFIQTFEKDEHDLQSALKSIDQCVEHLKSCENLRKVLGIIKLIGNFMNEHSKQASGFKLDTLQRLKFMKDEVNSLSFLHHLEKIVRQTFPEYSSFVDELSSLNEVQNISLEQLEADCNEMTKSVKIITDAIEKGKLSRPNDLHASDRILAVVDSPMKKAQSKSCALQSHLKETMSEFNSLMVFFGENPDAGGGKDSFFLKIMTFVAEFKKAHVENIQLEEEQKVYENRKKKIEEKLMSKPNSSKDSLNSEDLDKNIADSLDESSAVIDLLLEKLRSDAFKRHRTKRKEPQAPTRVSTGEELTKTANLDTREMKEYESVNTLKRRLTARKRTADASAIQSNSGVSRAEAMLHHLRKEAGEEDEGGDSALLPD</sequence>
<feature type="compositionally biased region" description="Pro residues" evidence="3">
    <location>
        <begin position="1105"/>
        <end position="1114"/>
    </location>
</feature>
<dbReference type="PANTHER" id="PTHR47102:SF2">
    <property type="entry name" value="PROTEIN BNI1"/>
    <property type="match status" value="1"/>
</dbReference>
<feature type="domain" description="FH2" evidence="5">
    <location>
        <begin position="1139"/>
        <end position="1563"/>
    </location>
</feature>
<dbReference type="InterPro" id="IPR015425">
    <property type="entry name" value="FH2_Formin"/>
</dbReference>
<dbReference type="PANTHER" id="PTHR47102">
    <property type="entry name" value="PROTEIN BNI1"/>
    <property type="match status" value="1"/>
</dbReference>
<dbReference type="InterPro" id="IPR014768">
    <property type="entry name" value="GBD/FH3_dom"/>
</dbReference>
<evidence type="ECO:0000259" key="4">
    <source>
        <dbReference type="PROSITE" id="PS51232"/>
    </source>
</evidence>
<dbReference type="Proteomes" id="UP001497383">
    <property type="component" value="Chromosome 1"/>
</dbReference>
<feature type="region of interest" description="Disordered" evidence="3">
    <location>
        <begin position="1021"/>
        <end position="1082"/>
    </location>
</feature>
<feature type="domain" description="GBD/FH3" evidence="4">
    <location>
        <begin position="32"/>
        <end position="507"/>
    </location>
</feature>
<evidence type="ECO:0000259" key="5">
    <source>
        <dbReference type="PROSITE" id="PS51444"/>
    </source>
</evidence>
<feature type="compositionally biased region" description="Basic and acidic residues" evidence="3">
    <location>
        <begin position="473"/>
        <end position="496"/>
    </location>
</feature>
<dbReference type="GeneID" id="92206237"/>
<evidence type="ECO:0000256" key="1">
    <source>
        <dbReference type="ARBA" id="ARBA00037935"/>
    </source>
</evidence>
<feature type="compositionally biased region" description="Basic residues" evidence="3">
    <location>
        <begin position="462"/>
        <end position="472"/>
    </location>
</feature>
<dbReference type="Gene3D" id="6.10.30.50">
    <property type="match status" value="1"/>
</dbReference>
<dbReference type="Pfam" id="PF06371">
    <property type="entry name" value="Drf_GBD"/>
    <property type="match status" value="1"/>
</dbReference>
<feature type="region of interest" description="Disordered" evidence="3">
    <location>
        <begin position="933"/>
        <end position="977"/>
    </location>
</feature>
<dbReference type="PROSITE" id="PS51444">
    <property type="entry name" value="FH2"/>
    <property type="match status" value="1"/>
</dbReference>
<feature type="region of interest" description="Disordered" evidence="3">
    <location>
        <begin position="692"/>
        <end position="714"/>
    </location>
</feature>
<dbReference type="SUPFAM" id="SSF48371">
    <property type="entry name" value="ARM repeat"/>
    <property type="match status" value="1"/>
</dbReference>
<feature type="compositionally biased region" description="Pro residues" evidence="3">
    <location>
        <begin position="1035"/>
        <end position="1082"/>
    </location>
</feature>
<dbReference type="InterPro" id="IPR010472">
    <property type="entry name" value="FH3_dom"/>
</dbReference>
<feature type="compositionally biased region" description="Polar residues" evidence="3">
    <location>
        <begin position="699"/>
        <end position="714"/>
    </location>
</feature>
<dbReference type="EMBL" id="OZ022405">
    <property type="protein sequence ID" value="CAK9436483.1"/>
    <property type="molecule type" value="Genomic_DNA"/>
</dbReference>
<proteinExistence type="inferred from homology"/>
<feature type="coiled-coil region" evidence="2">
    <location>
        <begin position="1425"/>
        <end position="1459"/>
    </location>
</feature>
<dbReference type="SMART" id="SM01139">
    <property type="entry name" value="Drf_FH3"/>
    <property type="match status" value="1"/>
</dbReference>